<keyword evidence="2" id="KW-1185">Reference proteome</keyword>
<name>A0AAP0HLQ2_9MAGN</name>
<proteinExistence type="predicted"/>
<dbReference type="Proteomes" id="UP001420932">
    <property type="component" value="Unassembled WGS sequence"/>
</dbReference>
<comment type="caution">
    <text evidence="1">The sequence shown here is derived from an EMBL/GenBank/DDBJ whole genome shotgun (WGS) entry which is preliminary data.</text>
</comment>
<dbReference type="AlphaFoldDB" id="A0AAP0HLQ2"/>
<organism evidence="1 2">
    <name type="scientific">Stephania yunnanensis</name>
    <dbReference type="NCBI Taxonomy" id="152371"/>
    <lineage>
        <taxon>Eukaryota</taxon>
        <taxon>Viridiplantae</taxon>
        <taxon>Streptophyta</taxon>
        <taxon>Embryophyta</taxon>
        <taxon>Tracheophyta</taxon>
        <taxon>Spermatophyta</taxon>
        <taxon>Magnoliopsida</taxon>
        <taxon>Ranunculales</taxon>
        <taxon>Menispermaceae</taxon>
        <taxon>Menispermoideae</taxon>
        <taxon>Cissampelideae</taxon>
        <taxon>Stephania</taxon>
    </lineage>
</organism>
<evidence type="ECO:0000313" key="1">
    <source>
        <dbReference type="EMBL" id="KAK9087420.1"/>
    </source>
</evidence>
<sequence>MQNASQSVWKADEQVYGETEDGRLKPSFDTVKSYHYRCQYYHKPVGYLKCINLGIQITPWENIMRHPEKEKVDKLIEDSGLRIVQY</sequence>
<evidence type="ECO:0000313" key="2">
    <source>
        <dbReference type="Proteomes" id="UP001420932"/>
    </source>
</evidence>
<reference evidence="1 2" key="1">
    <citation type="submission" date="2024-01" db="EMBL/GenBank/DDBJ databases">
        <title>Genome assemblies of Stephania.</title>
        <authorList>
            <person name="Yang L."/>
        </authorList>
    </citation>
    <scope>NUCLEOTIDE SEQUENCE [LARGE SCALE GENOMIC DNA]</scope>
    <source>
        <strain evidence="1">YNDBR</strain>
        <tissue evidence="1">Leaf</tissue>
    </source>
</reference>
<dbReference type="EMBL" id="JBBNAF010000013">
    <property type="protein sequence ID" value="KAK9087420.1"/>
    <property type="molecule type" value="Genomic_DNA"/>
</dbReference>
<gene>
    <name evidence="1" type="ORF">Syun_029814</name>
</gene>
<protein>
    <submittedName>
        <fullName evidence="1">Uncharacterized protein</fullName>
    </submittedName>
</protein>
<accession>A0AAP0HLQ2</accession>